<evidence type="ECO:0008006" key="3">
    <source>
        <dbReference type="Google" id="ProtNLM"/>
    </source>
</evidence>
<accession>A0A2M9WHI6</accession>
<dbReference type="InterPro" id="IPR009279">
    <property type="entry name" value="Portal_Mu"/>
</dbReference>
<evidence type="ECO:0000313" key="1">
    <source>
        <dbReference type="EMBL" id="PJZ07003.1"/>
    </source>
</evidence>
<dbReference type="STRING" id="1076549.HA45_19495"/>
<dbReference type="Pfam" id="PF06074">
    <property type="entry name" value="Portal_Mu"/>
    <property type="match status" value="1"/>
</dbReference>
<protein>
    <recommendedName>
        <fullName evidence="3">DUF935 domain-containing protein</fullName>
    </recommendedName>
</protein>
<evidence type="ECO:0000313" key="2">
    <source>
        <dbReference type="Proteomes" id="UP000232062"/>
    </source>
</evidence>
<dbReference type="RefSeq" id="WP_100700277.1">
    <property type="nucleotide sequence ID" value="NZ_PIQI01000009.1"/>
</dbReference>
<reference evidence="1 2" key="1">
    <citation type="submission" date="2017-11" db="EMBL/GenBank/DDBJ databases">
        <title>The genome sequence of Pantoea rodasii DSM 26611.</title>
        <authorList>
            <person name="Gao J."/>
            <person name="Mao X."/>
            <person name="Sun J."/>
        </authorList>
    </citation>
    <scope>NUCLEOTIDE SEQUENCE [LARGE SCALE GENOMIC DNA]</scope>
    <source>
        <strain evidence="1 2">DSM 26611</strain>
    </source>
</reference>
<name>A0A2M9WHI6_9GAMM</name>
<dbReference type="EMBL" id="PIQI01000009">
    <property type="protein sequence ID" value="PJZ07003.1"/>
    <property type="molecule type" value="Genomic_DNA"/>
</dbReference>
<sequence>MGVIVDTRGVPFESQALKRQQSDDNLLLRRQWAEHPSVGININRLYGIFQEAEQGNLTAQADLFCDMEERDGHLFAEMSKRRRAILTLPWKITPPRNATAAEQNLATQVTEWFQDMPDFESLLFDLTDAVGHGFSPVEIDWSRQGKLWFPRQFFKRPQRWFQTPLFNGDDIRLIDGTTDGAELWPSGWILHRHKAKCGGFPEAGLFRVLAWTYLFKNLSARDLAEFLEVYGLPMRVGKYPSGTTDDEKMELMRAVMTLGREAAGIMPQGMEINFEDAAEGQADPFRYMIEWCERTQSKVILGATLTSQTESNGSRALGEVHNEVRHELLASDARQLAGTLTRDLLWPMLSLNGYCDIDPRRLCRFEFDASEPEDLKTLADAIGASVSAGISVSQTWAHERTGIPVPAAGDALLVPPGNKKDIPAALSALYDARGMMPFTQHAALSVQSDNSAQQALDGAPQALTGGAEAAMKTLLAPLVAALSEGQSPEALPAIIDAAYPQLDGEAMRQLIENALFVADLWGRVRG</sequence>
<dbReference type="OrthoDB" id="9797300at2"/>
<proteinExistence type="predicted"/>
<comment type="caution">
    <text evidence="1">The sequence shown here is derived from an EMBL/GenBank/DDBJ whole genome shotgun (WGS) entry which is preliminary data.</text>
</comment>
<gene>
    <name evidence="1" type="ORF">PRCB_03035</name>
</gene>
<dbReference type="Proteomes" id="UP000232062">
    <property type="component" value="Unassembled WGS sequence"/>
</dbReference>
<organism evidence="1 2">
    <name type="scientific">Pantoea rodasii</name>
    <dbReference type="NCBI Taxonomy" id="1076549"/>
    <lineage>
        <taxon>Bacteria</taxon>
        <taxon>Pseudomonadati</taxon>
        <taxon>Pseudomonadota</taxon>
        <taxon>Gammaproteobacteria</taxon>
        <taxon>Enterobacterales</taxon>
        <taxon>Erwiniaceae</taxon>
        <taxon>Pantoea</taxon>
    </lineage>
</organism>
<dbReference type="AlphaFoldDB" id="A0A2M9WHI6"/>
<keyword evidence="2" id="KW-1185">Reference proteome</keyword>